<feature type="compositionally biased region" description="Basic residues" evidence="1">
    <location>
        <begin position="125"/>
        <end position="134"/>
    </location>
</feature>
<reference evidence="4" key="1">
    <citation type="journal article" date="2018" name="Genome Biol. Evol.">
        <title>Genomics and development of Lentinus tigrinus, a white-rot wood-decaying mushroom with dimorphic fruiting bodies.</title>
        <authorList>
            <person name="Wu B."/>
            <person name="Xu Z."/>
            <person name="Knudson A."/>
            <person name="Carlson A."/>
            <person name="Chen N."/>
            <person name="Kovaka S."/>
            <person name="LaButti K."/>
            <person name="Lipzen A."/>
            <person name="Pennachio C."/>
            <person name="Riley R."/>
            <person name="Schakwitz W."/>
            <person name="Umezawa K."/>
            <person name="Ohm R.A."/>
            <person name="Grigoriev I.V."/>
            <person name="Nagy L.G."/>
            <person name="Gibbons J."/>
            <person name="Hibbett D."/>
        </authorList>
    </citation>
    <scope>NUCLEOTIDE SEQUENCE [LARGE SCALE GENOMIC DNA]</scope>
    <source>
        <strain evidence="4">ALCF2SS1-6</strain>
    </source>
</reference>
<feature type="compositionally biased region" description="Basic and acidic residues" evidence="1">
    <location>
        <begin position="688"/>
        <end position="699"/>
    </location>
</feature>
<feature type="compositionally biased region" description="Polar residues" evidence="1">
    <location>
        <begin position="358"/>
        <end position="373"/>
    </location>
</feature>
<evidence type="ECO:0000256" key="2">
    <source>
        <dbReference type="SAM" id="Phobius"/>
    </source>
</evidence>
<keyword evidence="5" id="KW-1185">Reference proteome</keyword>
<keyword evidence="2" id="KW-0472">Membrane</keyword>
<organism evidence="4 5">
    <name type="scientific">Lentinus tigrinus ALCF2SS1-6</name>
    <dbReference type="NCBI Taxonomy" id="1328759"/>
    <lineage>
        <taxon>Eukaryota</taxon>
        <taxon>Fungi</taxon>
        <taxon>Dikarya</taxon>
        <taxon>Basidiomycota</taxon>
        <taxon>Agaricomycotina</taxon>
        <taxon>Agaricomycetes</taxon>
        <taxon>Polyporales</taxon>
        <taxon>Polyporaceae</taxon>
        <taxon>Lentinus</taxon>
    </lineage>
</organism>
<evidence type="ECO:0000256" key="1">
    <source>
        <dbReference type="SAM" id="MobiDB-lite"/>
    </source>
</evidence>
<evidence type="ECO:0008006" key="6">
    <source>
        <dbReference type="Google" id="ProtNLM"/>
    </source>
</evidence>
<feature type="chain" id="PRO_5023101859" description="Proteophosphoglycan ppg4" evidence="3">
    <location>
        <begin position="22"/>
        <end position="699"/>
    </location>
</feature>
<feature type="compositionally biased region" description="Low complexity" evidence="1">
    <location>
        <begin position="613"/>
        <end position="633"/>
    </location>
</feature>
<feature type="region of interest" description="Disordered" evidence="1">
    <location>
        <begin position="264"/>
        <end position="373"/>
    </location>
</feature>
<feature type="compositionally biased region" description="Polar residues" evidence="1">
    <location>
        <begin position="600"/>
        <end position="612"/>
    </location>
</feature>
<accession>A0A5C2SCZ4</accession>
<feature type="signal peptide" evidence="3">
    <location>
        <begin position="1"/>
        <end position="21"/>
    </location>
</feature>
<keyword evidence="2" id="KW-1133">Transmembrane helix</keyword>
<proteinExistence type="predicted"/>
<feature type="compositionally biased region" description="Low complexity" evidence="1">
    <location>
        <begin position="112"/>
        <end position="124"/>
    </location>
</feature>
<evidence type="ECO:0000313" key="5">
    <source>
        <dbReference type="Proteomes" id="UP000313359"/>
    </source>
</evidence>
<feature type="transmembrane region" description="Helical" evidence="2">
    <location>
        <begin position="45"/>
        <end position="66"/>
    </location>
</feature>
<evidence type="ECO:0000256" key="3">
    <source>
        <dbReference type="SAM" id="SignalP"/>
    </source>
</evidence>
<feature type="compositionally biased region" description="Polar residues" evidence="1">
    <location>
        <begin position="653"/>
        <end position="663"/>
    </location>
</feature>
<evidence type="ECO:0000313" key="4">
    <source>
        <dbReference type="EMBL" id="RPD61685.1"/>
    </source>
</evidence>
<dbReference type="Proteomes" id="UP000313359">
    <property type="component" value="Unassembled WGS sequence"/>
</dbReference>
<dbReference type="AlphaFoldDB" id="A0A5C2SCZ4"/>
<feature type="region of interest" description="Disordered" evidence="1">
    <location>
        <begin position="452"/>
        <end position="699"/>
    </location>
</feature>
<sequence>MYSIHVLIALVTSSCMGTALAAPSLLLPRASDGDSGGSGPMSIQPQIWIPLVVIAALFIIGTIVACSGRRLRRSALLSWGNGAAQAAGVTTGTTPASGAREITADQLVGSQRGNSTTANNSGTNRSRRPRRTRRTPSQISTHSLPAYMKEPGEQEIVIVRGADGMEDDIPITVEMPPVDEHGADTPDGSLDLTHPPTMYAPVPPTSNDVPLLHGGDLDSRQHLSPDHPGMATRASFDSAISSAEDSSQHYLDDAPPYETVILNDEPANAMPPSYPPATAAPATASPTERSGSTRRRSVFASIFNPRHSRGPSATSPPPAASPEPRSSSGHTREGSGPSVMSVQAPEQRRSRMIRHQPSHSGSGSMFSLLSRTRSNGNLSGAEALTSPSMLSLHSISSPLTHTLVKTELTYPKGGPTPDQLRLIASRESFMRFGKPYGADAIAYAASSSRIDLEPPPGFEEVAGPSGSGAGPSGSSSPPPGRDSPNSGSSHGDGDEDGHASGAAASSSRDAEQEEPVAEPHVLTDVEEVDSPVTAAPNAVLVPEPASPSSPGPVESIPATSPTSTAPPPAVSSSEYVEPSNTAPPSSSPPVQPAPSASDSLSAQPSAPQTTSNAPPSAFKAAFAATPTAGSFPARATSRASSYMSYATAEESLHTPSAYDSQFDLSGREDAYESAAETAPPTPRITPRHTHEETDTTIHG</sequence>
<keyword evidence="2" id="KW-0812">Transmembrane</keyword>
<protein>
    <recommendedName>
        <fullName evidence="6">Proteophosphoglycan ppg4</fullName>
    </recommendedName>
</protein>
<feature type="region of interest" description="Disordered" evidence="1">
    <location>
        <begin position="104"/>
        <end position="141"/>
    </location>
</feature>
<feature type="compositionally biased region" description="Low complexity" evidence="1">
    <location>
        <begin position="276"/>
        <end position="287"/>
    </location>
</feature>
<gene>
    <name evidence="4" type="ORF">L227DRAFT_610145</name>
</gene>
<dbReference type="OrthoDB" id="2804493at2759"/>
<keyword evidence="3" id="KW-0732">Signal</keyword>
<dbReference type="EMBL" id="ML122261">
    <property type="protein sequence ID" value="RPD61685.1"/>
    <property type="molecule type" value="Genomic_DNA"/>
</dbReference>
<name>A0A5C2SCZ4_9APHY</name>